<feature type="compositionally biased region" description="Low complexity" evidence="1">
    <location>
        <begin position="190"/>
        <end position="231"/>
    </location>
</feature>
<evidence type="ECO:0000313" key="3">
    <source>
        <dbReference type="Proteomes" id="UP000650467"/>
    </source>
</evidence>
<dbReference type="GO" id="GO:0045944">
    <property type="term" value="P:positive regulation of transcription by RNA polymerase II"/>
    <property type="evidence" value="ECO:0007669"/>
    <property type="project" value="TreeGrafter"/>
</dbReference>
<feature type="compositionally biased region" description="Basic residues" evidence="1">
    <location>
        <begin position="652"/>
        <end position="661"/>
    </location>
</feature>
<dbReference type="AlphaFoldDB" id="A0A835SP73"/>
<keyword evidence="3" id="KW-1185">Reference proteome</keyword>
<feature type="region of interest" description="Disordered" evidence="1">
    <location>
        <begin position="374"/>
        <end position="516"/>
    </location>
</feature>
<feature type="region of interest" description="Disordered" evidence="1">
    <location>
        <begin position="1"/>
        <end position="46"/>
    </location>
</feature>
<evidence type="ECO:0000313" key="2">
    <source>
        <dbReference type="EMBL" id="KAG2424275.1"/>
    </source>
</evidence>
<dbReference type="OrthoDB" id="10681888at2759"/>
<organism evidence="2 3">
    <name type="scientific">Chlamydomonas incerta</name>
    <dbReference type="NCBI Taxonomy" id="51695"/>
    <lineage>
        <taxon>Eukaryota</taxon>
        <taxon>Viridiplantae</taxon>
        <taxon>Chlorophyta</taxon>
        <taxon>core chlorophytes</taxon>
        <taxon>Chlorophyceae</taxon>
        <taxon>CS clade</taxon>
        <taxon>Chlamydomonadales</taxon>
        <taxon>Chlamydomonadaceae</taxon>
        <taxon>Chlamydomonas</taxon>
    </lineage>
</organism>
<dbReference type="EMBL" id="JAEHOC010000067">
    <property type="protein sequence ID" value="KAG2424275.1"/>
    <property type="molecule type" value="Genomic_DNA"/>
</dbReference>
<comment type="caution">
    <text evidence="2">The sequence shown here is derived from an EMBL/GenBank/DDBJ whole genome shotgun (WGS) entry which is preliminary data.</text>
</comment>
<feature type="compositionally biased region" description="Low complexity" evidence="1">
    <location>
        <begin position="469"/>
        <end position="498"/>
    </location>
</feature>
<feature type="compositionally biased region" description="Low complexity" evidence="1">
    <location>
        <begin position="392"/>
        <end position="409"/>
    </location>
</feature>
<protein>
    <submittedName>
        <fullName evidence="2">Uncharacterized protein</fullName>
    </submittedName>
</protein>
<gene>
    <name evidence="2" type="ORF">HXX76_014653</name>
</gene>
<proteinExistence type="predicted"/>
<dbReference type="GO" id="GO:0016592">
    <property type="term" value="C:mediator complex"/>
    <property type="evidence" value="ECO:0007669"/>
    <property type="project" value="TreeGrafter"/>
</dbReference>
<accession>A0A835SP73</accession>
<feature type="compositionally biased region" description="Low complexity" evidence="1">
    <location>
        <begin position="419"/>
        <end position="431"/>
    </location>
</feature>
<dbReference type="GO" id="GO:0003713">
    <property type="term" value="F:transcription coactivator activity"/>
    <property type="evidence" value="ECO:0007669"/>
    <property type="project" value="TreeGrafter"/>
</dbReference>
<feature type="region of interest" description="Disordered" evidence="1">
    <location>
        <begin position="652"/>
        <end position="673"/>
    </location>
</feature>
<feature type="region of interest" description="Disordered" evidence="1">
    <location>
        <begin position="154"/>
        <end position="175"/>
    </location>
</feature>
<feature type="compositionally biased region" description="Basic and acidic residues" evidence="1">
    <location>
        <begin position="662"/>
        <end position="673"/>
    </location>
</feature>
<dbReference type="PANTHER" id="PTHR46007:SF8">
    <property type="entry name" value="C2H2-TYPE DOMAIN-CONTAINING PROTEIN"/>
    <property type="match status" value="1"/>
</dbReference>
<dbReference type="Proteomes" id="UP000650467">
    <property type="component" value="Unassembled WGS sequence"/>
</dbReference>
<dbReference type="InterPro" id="IPR051647">
    <property type="entry name" value="Mediator_comp_sub12"/>
</dbReference>
<dbReference type="PANTHER" id="PTHR46007">
    <property type="entry name" value="MEDIATOR OF RNA POLYMERASE II TRANSCRIPTION SUBUNIT 12"/>
    <property type="match status" value="1"/>
</dbReference>
<evidence type="ECO:0000256" key="1">
    <source>
        <dbReference type="SAM" id="MobiDB-lite"/>
    </source>
</evidence>
<reference evidence="2" key="1">
    <citation type="journal article" date="2020" name="bioRxiv">
        <title>Comparative genomics of Chlamydomonas.</title>
        <authorList>
            <person name="Craig R.J."/>
            <person name="Hasan A.R."/>
            <person name="Ness R.W."/>
            <person name="Keightley P.D."/>
        </authorList>
    </citation>
    <scope>NUCLEOTIDE SEQUENCE</scope>
    <source>
        <strain evidence="2">SAG 7.73</strain>
    </source>
</reference>
<feature type="region of interest" description="Disordered" evidence="1">
    <location>
        <begin position="189"/>
        <end position="239"/>
    </location>
</feature>
<name>A0A835SP73_CHLIN</name>
<sequence length="673" mass="69125">MQHGAAHAAVVRLRSGGSRMTEWEGEGAEEREDHLSVAREEEEGGLPPDALKLTAEIAESRRIAVPQHVIDSLLGPDAAHSSGAATPIHLYNRATRIRIRKGRLRLCEAPQAGNEQQGAAWCARGLRSWLRSHDVAAGDALVFSSSEPVGGLGGAGGAGAAAGAAASNGGEGAPRAPPRVYVELVRKPAHAAPHQQQTAVHTAAAQPVPQHHQQQRQQQAGGAGLRASRQGTSARPRTVQHADPCLVTMSSELTWLPKRTMAALLGSEEAASGSLQGTSGLPEVPLRLPPGQQHWAPTAVLKCVGTPAGCKSARWMVARLSGWLKRIRVGHGSTFRFRAVLEAAAPAAAGGTTGSRVVAVKIMLAQAEAAVGAAAGGPAQPHNRAVPKPEKQQQVAGQQQQQQQQQQAAGGSGPALPSQQQQMQQQMQAAARVELPERRVKTGGTPPAAAPAEPGLRRSGGSGGWKPYPAAQLAPAGAAGGSLPAHGPATPAAAAAAAGSKRSASEQPGGGTAPAAAGTEAAAVPVSAARLALVVKKRYPKAYRTTLSRTPAVLPLEALQLYIGAIGWQSPEMEFERKQPAGGAVAAAGSSAGGGFGATYEATVTLQSSDRCMHISATGQVAADKATARQLAAAACLQQLLVLGVRRKRIGAATKSAKKRKQTDQEQAPKQEA</sequence>